<comment type="caution">
    <text evidence="5">Lacks conserved residue(s) required for the propagation of feature annotation.</text>
</comment>
<dbReference type="SMART" id="SM00235">
    <property type="entry name" value="ZnMc"/>
    <property type="match status" value="1"/>
</dbReference>
<dbReference type="Gene3D" id="3.40.390.10">
    <property type="entry name" value="Collagenase (Catalytic Domain)"/>
    <property type="match status" value="1"/>
</dbReference>
<evidence type="ECO:0000313" key="9">
    <source>
        <dbReference type="Proteomes" id="UP000288716"/>
    </source>
</evidence>
<evidence type="ECO:0000256" key="3">
    <source>
        <dbReference type="ARBA" id="ARBA00023157"/>
    </source>
</evidence>
<dbReference type="GO" id="GO:0006508">
    <property type="term" value="P:proteolysis"/>
    <property type="evidence" value="ECO:0007669"/>
    <property type="project" value="InterPro"/>
</dbReference>
<reference evidence="8 9" key="1">
    <citation type="journal article" date="2018" name="Gigascience">
        <title>Genomes of trombidid mites reveal novel predicted allergens and laterally-transferred genes associated with secondary metabolism.</title>
        <authorList>
            <person name="Dong X."/>
            <person name="Chaisiri K."/>
            <person name="Xia D."/>
            <person name="Armstrong S.D."/>
            <person name="Fang Y."/>
            <person name="Donnelly M.J."/>
            <person name="Kadowaki T."/>
            <person name="McGarry J.W."/>
            <person name="Darby A.C."/>
            <person name="Makepeace B.L."/>
        </authorList>
    </citation>
    <scope>NUCLEOTIDE SEQUENCE [LARGE SCALE GENOMIC DNA]</scope>
    <source>
        <strain evidence="8">UoL-UT</strain>
    </source>
</reference>
<evidence type="ECO:0000256" key="1">
    <source>
        <dbReference type="ARBA" id="ARBA00001947"/>
    </source>
</evidence>
<dbReference type="AlphaFoldDB" id="A0A443S4N0"/>
<dbReference type="OrthoDB" id="6508331at2759"/>
<dbReference type="Gene3D" id="2.10.70.10">
    <property type="entry name" value="Complement Module, domain 1"/>
    <property type="match status" value="1"/>
</dbReference>
<dbReference type="InterPro" id="IPR024079">
    <property type="entry name" value="MetalloPept_cat_dom_sf"/>
</dbReference>
<dbReference type="Pfam" id="PF01400">
    <property type="entry name" value="Astacin"/>
    <property type="match status" value="1"/>
</dbReference>
<dbReference type="CDD" id="cd00033">
    <property type="entry name" value="CCP"/>
    <property type="match status" value="1"/>
</dbReference>
<gene>
    <name evidence="8" type="ORF">B4U80_13545</name>
</gene>
<dbReference type="InterPro" id="IPR006026">
    <property type="entry name" value="Peptidase_Metallo"/>
</dbReference>
<evidence type="ECO:0000259" key="7">
    <source>
        <dbReference type="PROSITE" id="PS50923"/>
    </source>
</evidence>
<dbReference type="GO" id="GO:0004222">
    <property type="term" value="F:metalloendopeptidase activity"/>
    <property type="evidence" value="ECO:0007669"/>
    <property type="project" value="InterPro"/>
</dbReference>
<organism evidence="8 9">
    <name type="scientific">Leptotrombidium deliense</name>
    <dbReference type="NCBI Taxonomy" id="299467"/>
    <lineage>
        <taxon>Eukaryota</taxon>
        <taxon>Metazoa</taxon>
        <taxon>Ecdysozoa</taxon>
        <taxon>Arthropoda</taxon>
        <taxon>Chelicerata</taxon>
        <taxon>Arachnida</taxon>
        <taxon>Acari</taxon>
        <taxon>Acariformes</taxon>
        <taxon>Trombidiformes</taxon>
        <taxon>Prostigmata</taxon>
        <taxon>Anystina</taxon>
        <taxon>Parasitengona</taxon>
        <taxon>Trombiculoidea</taxon>
        <taxon>Trombiculidae</taxon>
        <taxon>Leptotrombidium</taxon>
    </lineage>
</organism>
<accession>A0A443S4N0</accession>
<comment type="function">
    <text evidence="4">Zinc metalloprotease. Provoques deadhesion of endothelial cells from cell cultures, and also degradation of fibronectin, fibrinogen and gelatin in vitro. Its role in the venom is not fully understood but it might act as a spreading factor that facilitates diffusion of other venom toxins. Alternatively, it might be involved in the proteolytic processing of other venom toxins or it might play a role in extra-oral digestion of prey.</text>
</comment>
<evidence type="ECO:0000256" key="2">
    <source>
        <dbReference type="ARBA" id="ARBA00011245"/>
    </source>
</evidence>
<dbReference type="SUPFAM" id="SSF57535">
    <property type="entry name" value="Complement control module/SCR domain"/>
    <property type="match status" value="1"/>
</dbReference>
<dbReference type="InterPro" id="IPR001506">
    <property type="entry name" value="Peptidase_M12A"/>
</dbReference>
<protein>
    <recommendedName>
        <fullName evidence="7">Sushi domain-containing protein</fullName>
    </recommendedName>
</protein>
<dbReference type="Proteomes" id="UP000288716">
    <property type="component" value="Unassembled WGS sequence"/>
</dbReference>
<dbReference type="VEuPathDB" id="VectorBase:LDEU009532"/>
<keyword evidence="6" id="KW-0732">Signal</keyword>
<keyword evidence="3" id="KW-1015">Disulfide bond</keyword>
<dbReference type="SUPFAM" id="SSF55486">
    <property type="entry name" value="Metalloproteases ('zincins'), catalytic domain"/>
    <property type="match status" value="1"/>
</dbReference>
<keyword evidence="5" id="KW-0768">Sushi</keyword>
<dbReference type="EMBL" id="NCKV01008601">
    <property type="protein sequence ID" value="RWS22508.1"/>
    <property type="molecule type" value="Genomic_DNA"/>
</dbReference>
<dbReference type="Pfam" id="PF00084">
    <property type="entry name" value="Sushi"/>
    <property type="match status" value="1"/>
</dbReference>
<keyword evidence="9" id="KW-1185">Reference proteome</keyword>
<name>A0A443S4N0_9ACAR</name>
<dbReference type="PROSITE" id="PS50923">
    <property type="entry name" value="SUSHI"/>
    <property type="match status" value="1"/>
</dbReference>
<feature type="domain" description="Sushi" evidence="7">
    <location>
        <begin position="415"/>
        <end position="477"/>
    </location>
</feature>
<proteinExistence type="predicted"/>
<dbReference type="InterPro" id="IPR000436">
    <property type="entry name" value="Sushi_SCR_CCP_dom"/>
</dbReference>
<feature type="signal peptide" evidence="6">
    <location>
        <begin position="1"/>
        <end position="23"/>
    </location>
</feature>
<dbReference type="STRING" id="299467.A0A443S4N0"/>
<dbReference type="InterPro" id="IPR035976">
    <property type="entry name" value="Sushi/SCR/CCP_sf"/>
</dbReference>
<feature type="chain" id="PRO_5019284510" description="Sushi domain-containing protein" evidence="6">
    <location>
        <begin position="24"/>
        <end position="624"/>
    </location>
</feature>
<comment type="caution">
    <text evidence="8">The sequence shown here is derived from an EMBL/GenBank/DDBJ whole genome shotgun (WGS) entry which is preliminary data.</text>
</comment>
<evidence type="ECO:0000256" key="6">
    <source>
        <dbReference type="SAM" id="SignalP"/>
    </source>
</evidence>
<comment type="cofactor">
    <cofactor evidence="1">
        <name>Zn(2+)</name>
        <dbReference type="ChEBI" id="CHEBI:29105"/>
    </cofactor>
</comment>
<sequence>MVFGMCYIFVAYAIISLFHPASFQPDTWRPIYIPINNAEPYQYLQPKGKFISIDYSNRICPEYFGLRSAKCPKCVPRSCVTESDILCPYEQYTPCEGKCDNDPWSENRMQCYYECENRTTPTRFSAKGKLRSTLWPNVTFSGVRLIPYEIVRLPEVLQIIEAAGPLNRLNEDSKHAWLKQIKYAMWNITNGTKIEFVEKSSVKFKFANKDPVENITRYIKIVETHCLCGVNRVGRKPDDGDPDEVNETIIYFPTWMDHYQFDLREIYGRSPSIYHLLLHALGLGHTNNRVDRDNFLFVNYETIPDDFPETALGKFFDTDNVESPMFELYSSISINNSVMYMDGMAWSKYQSLTVFSPIVEVNPLGWQRKFEVEDKSKIYLLYGKLKQDFCAFYEKYPHQAPRLTWEETEEARNVKKCDDLIVSRTTTRKLVSHSSQTHFGANVSFECLNKKFIMLGDETRKCMRNGHWTGIQPVCMPAELVNYYCTYSSDDMRCERFAKTNEKRMHDINLRNVKRSVGMDYKHFESEFVSKEMNSTTDNICVGFASLFQQNSIIEVYLKQNGLWNVVWRGKSGQSFTVTTVKFDTNVEIGKVFKVKVVAKYISDIALQFFMKYFYVFSGFCDFE</sequence>
<evidence type="ECO:0000256" key="4">
    <source>
        <dbReference type="ARBA" id="ARBA00025529"/>
    </source>
</evidence>
<comment type="subunit">
    <text evidence="2">Monomer.</text>
</comment>
<evidence type="ECO:0000256" key="5">
    <source>
        <dbReference type="PROSITE-ProRule" id="PRU00302"/>
    </source>
</evidence>
<dbReference type="SMART" id="SM00032">
    <property type="entry name" value="CCP"/>
    <property type="match status" value="1"/>
</dbReference>
<dbReference type="GO" id="GO:0008270">
    <property type="term" value="F:zinc ion binding"/>
    <property type="evidence" value="ECO:0007669"/>
    <property type="project" value="InterPro"/>
</dbReference>
<evidence type="ECO:0000313" key="8">
    <source>
        <dbReference type="EMBL" id="RWS22508.1"/>
    </source>
</evidence>